<proteinExistence type="predicted"/>
<feature type="region of interest" description="Disordered" evidence="2">
    <location>
        <begin position="520"/>
        <end position="564"/>
    </location>
</feature>
<accession>A0A0G4ENG7</accession>
<dbReference type="SUPFAM" id="SSF50729">
    <property type="entry name" value="PH domain-like"/>
    <property type="match status" value="1"/>
</dbReference>
<dbReference type="CDD" id="cd00821">
    <property type="entry name" value="PH"/>
    <property type="match status" value="1"/>
</dbReference>
<dbReference type="EMBL" id="CDMY01000279">
    <property type="protein sequence ID" value="CEL99393.1"/>
    <property type="molecule type" value="Genomic_DNA"/>
</dbReference>
<name>A0A0G4ENG7_VITBC</name>
<dbReference type="VEuPathDB" id="CryptoDB:Vbra_3014"/>
<evidence type="ECO:0000256" key="2">
    <source>
        <dbReference type="SAM" id="MobiDB-lite"/>
    </source>
</evidence>
<dbReference type="InParanoid" id="A0A0G4ENG7"/>
<feature type="domain" description="PH" evidence="3">
    <location>
        <begin position="3"/>
        <end position="108"/>
    </location>
</feature>
<gene>
    <name evidence="4" type="ORF">Vbra_3014</name>
</gene>
<dbReference type="Proteomes" id="UP000041254">
    <property type="component" value="Unassembled WGS sequence"/>
</dbReference>
<dbReference type="PROSITE" id="PS50003">
    <property type="entry name" value="PH_DOMAIN"/>
    <property type="match status" value="1"/>
</dbReference>
<protein>
    <recommendedName>
        <fullName evidence="3">PH domain-containing protein</fullName>
    </recommendedName>
</protein>
<evidence type="ECO:0000259" key="3">
    <source>
        <dbReference type="PROSITE" id="PS50003"/>
    </source>
</evidence>
<evidence type="ECO:0000313" key="4">
    <source>
        <dbReference type="EMBL" id="CEL99393.1"/>
    </source>
</evidence>
<reference evidence="4 5" key="1">
    <citation type="submission" date="2014-11" db="EMBL/GenBank/DDBJ databases">
        <authorList>
            <person name="Zhu J."/>
            <person name="Qi W."/>
            <person name="Song R."/>
        </authorList>
    </citation>
    <scope>NUCLEOTIDE SEQUENCE [LARGE SCALE GENOMIC DNA]</scope>
</reference>
<evidence type="ECO:0000256" key="1">
    <source>
        <dbReference type="SAM" id="Coils"/>
    </source>
</evidence>
<feature type="coiled-coil region" evidence="1">
    <location>
        <begin position="212"/>
        <end position="250"/>
    </location>
</feature>
<sequence length="564" mass="64112">MESCELQGPLERLKGLYRKRWAMEWYAIQHNFLIAFASHQCSEVKKAIALATVTEVTSAATWKDPTKFVIRFAVTSPATPKSRREFSLRSETHEEMDRWIEALQQAVQRSKEAAQGPPVAAGSDAGLAPTAAAGPVPLGRFRTAASADATLVRLQQAVDSELQRERRKVVEAGLQRMATWHFWRQKRRLVRAFVRLLWNAHRGCAAAMADLAEAMEATRTKMTRQLEDAQRQAEEKATSAMRRAQASQREAAASRIADWLRKRCGSAFSQMRLGASAVGAANAVGASEAQASRCQASSDAIMVDMLVTHSQESAKGYVHVRSCYLRSMLLKLVNDRLVHAWARLRERVDDYERRQVFLRRAVDRARRRAQMDAWRRWHRHTRAVAWPHQPPAERLVSLVHRLQQRRMQACMRQWETWLAHRQAASAPYSSNLCHVLDKLWRKQLSASLRSIERWGLEMASGEALSLTEQLLRINDSLLRSISASPQHRGRRASDPIEWLQSTGGGRHVFIGTPVTAKQREANKGAVSHTPYFTPHETELSGREDSDEQAERPFYGRRKYSRDPM</sequence>
<dbReference type="AlphaFoldDB" id="A0A0G4ENG7"/>
<dbReference type="Gene3D" id="2.30.29.30">
    <property type="entry name" value="Pleckstrin-homology domain (PH domain)/Phosphotyrosine-binding domain (PTB)"/>
    <property type="match status" value="1"/>
</dbReference>
<dbReference type="InterPro" id="IPR011993">
    <property type="entry name" value="PH-like_dom_sf"/>
</dbReference>
<dbReference type="InterPro" id="IPR001849">
    <property type="entry name" value="PH_domain"/>
</dbReference>
<keyword evidence="5" id="KW-1185">Reference proteome</keyword>
<dbReference type="Pfam" id="PF00169">
    <property type="entry name" value="PH"/>
    <property type="match status" value="1"/>
</dbReference>
<evidence type="ECO:0000313" key="5">
    <source>
        <dbReference type="Proteomes" id="UP000041254"/>
    </source>
</evidence>
<dbReference type="SMART" id="SM00233">
    <property type="entry name" value="PH"/>
    <property type="match status" value="1"/>
</dbReference>
<organism evidence="4 5">
    <name type="scientific">Vitrella brassicaformis (strain CCMP3155)</name>
    <dbReference type="NCBI Taxonomy" id="1169540"/>
    <lineage>
        <taxon>Eukaryota</taxon>
        <taxon>Sar</taxon>
        <taxon>Alveolata</taxon>
        <taxon>Colpodellida</taxon>
        <taxon>Vitrellaceae</taxon>
        <taxon>Vitrella</taxon>
    </lineage>
</organism>
<keyword evidence="1" id="KW-0175">Coiled coil</keyword>
<feature type="compositionally biased region" description="Basic residues" evidence="2">
    <location>
        <begin position="554"/>
        <end position="564"/>
    </location>
</feature>